<accession>U5YNT5</accession>
<dbReference type="InterPro" id="IPR036388">
    <property type="entry name" value="WH-like_DNA-bd_sf"/>
</dbReference>
<dbReference type="GO" id="GO:0008168">
    <property type="term" value="F:methyltransferase activity"/>
    <property type="evidence" value="ECO:0007669"/>
    <property type="project" value="UniProtKB-KW"/>
</dbReference>
<evidence type="ECO:0000259" key="1">
    <source>
        <dbReference type="Pfam" id="PF13649"/>
    </source>
</evidence>
<dbReference type="InterPro" id="IPR041698">
    <property type="entry name" value="Methyltransf_25"/>
</dbReference>
<proteinExistence type="predicted"/>
<keyword evidence="2" id="KW-0808">Transferase</keyword>
<dbReference type="InterPro" id="IPR036390">
    <property type="entry name" value="WH_DNA-bd_sf"/>
</dbReference>
<feature type="domain" description="Methyltransferase" evidence="1">
    <location>
        <begin position="156"/>
        <end position="238"/>
    </location>
</feature>
<reference evidence="2" key="1">
    <citation type="journal article" date="2013" name="Proc. Natl. Acad. Sci. U.S.A.">
        <title>Diversity and abundance of phosphonate biosynthetic genes in nature.</title>
        <authorList>
            <person name="Yu X."/>
            <person name="Doroghazi J.R."/>
            <person name="Janga S.C."/>
            <person name="Zhang J.K."/>
            <person name="Circello B."/>
            <person name="Griffin B.M."/>
            <person name="Labeda D.P."/>
            <person name="Metcalf W.W."/>
        </authorList>
    </citation>
    <scope>NUCLEOTIDE SEQUENCE</scope>
    <source>
        <strain evidence="2">MMG1662</strain>
    </source>
</reference>
<dbReference type="EMBL" id="KF386868">
    <property type="protein sequence ID" value="AGZ93983.1"/>
    <property type="molecule type" value="Genomic_DNA"/>
</dbReference>
<keyword evidence="2" id="KW-0489">Methyltransferase</keyword>
<dbReference type="CDD" id="cd02440">
    <property type="entry name" value="AdoMet_MTases"/>
    <property type="match status" value="1"/>
</dbReference>
<protein>
    <submittedName>
        <fullName evidence="2">Methyltransferase type 12</fullName>
    </submittedName>
</protein>
<dbReference type="Pfam" id="PF13649">
    <property type="entry name" value="Methyltransf_25"/>
    <property type="match status" value="1"/>
</dbReference>
<dbReference type="Gene3D" id="1.10.10.10">
    <property type="entry name" value="Winged helix-like DNA-binding domain superfamily/Winged helix DNA-binding domain"/>
    <property type="match status" value="1"/>
</dbReference>
<dbReference type="AlphaFoldDB" id="U5YNT5"/>
<dbReference type="InterPro" id="IPR029063">
    <property type="entry name" value="SAM-dependent_MTases_sf"/>
</dbReference>
<dbReference type="GO" id="GO:0032259">
    <property type="term" value="P:methylation"/>
    <property type="evidence" value="ECO:0007669"/>
    <property type="project" value="UniProtKB-KW"/>
</dbReference>
<dbReference type="Gene3D" id="3.40.50.150">
    <property type="entry name" value="Vaccinia Virus protein VP39"/>
    <property type="match status" value="1"/>
</dbReference>
<organism evidence="2">
    <name type="scientific">Streptomyces sp. MMG1662</name>
    <dbReference type="NCBI Taxonomy" id="1415548"/>
    <lineage>
        <taxon>Bacteria</taxon>
        <taxon>Bacillati</taxon>
        <taxon>Actinomycetota</taxon>
        <taxon>Actinomycetes</taxon>
        <taxon>Kitasatosporales</taxon>
        <taxon>Streptomycetaceae</taxon>
        <taxon>Streptomyces</taxon>
    </lineage>
</organism>
<dbReference type="SUPFAM" id="SSF46785">
    <property type="entry name" value="Winged helix' DNA-binding domain"/>
    <property type="match status" value="1"/>
</dbReference>
<sequence>MPIQESKLVAALEPFHGFVLANVIFTLQRSGLEADLDHGTTAAQLAETHGLDRARLDAFLDYLVAAGLVRRGEDGVLARTVYGRSFDEARPWYEMMVGGYGVTFRGLGESLAAGSAPTPRVGGLVGSGSCGMSMHDSIPLLRLLLADSGREYHHLVDLGCGSGVYLTELCRDYPELTAVGIEPDENGAKAAREWVASQGFTDRITVEQTGALDWLAAVSEKPDLAVLGFVIHEVLGQEGEEGVRRLLDSLFEASPDLDLAIVDIDLGSGDEQRMSHPLAQRYYNAYFLMHPFTSQRLETAEWWERFFESCGLRVVARRLTDPAMDSTGFEIGWLLRKADR</sequence>
<dbReference type="SUPFAM" id="SSF53335">
    <property type="entry name" value="S-adenosyl-L-methionine-dependent methyltransferases"/>
    <property type="match status" value="1"/>
</dbReference>
<evidence type="ECO:0000313" key="2">
    <source>
        <dbReference type="EMBL" id="AGZ93983.1"/>
    </source>
</evidence>
<name>U5YNT5_9ACTN</name>